<feature type="compositionally biased region" description="Basic residues" evidence="1">
    <location>
        <begin position="85"/>
        <end position="104"/>
    </location>
</feature>
<reference evidence="3 4" key="1">
    <citation type="journal article" date="2023" name="Commun. Biol.">
        <title>Genome analysis of Parmales, the sister group of diatoms, reveals the evolutionary specialization of diatoms from phago-mixotrophs to photoautotrophs.</title>
        <authorList>
            <person name="Ban H."/>
            <person name="Sato S."/>
            <person name="Yoshikawa S."/>
            <person name="Yamada K."/>
            <person name="Nakamura Y."/>
            <person name="Ichinomiya M."/>
            <person name="Sato N."/>
            <person name="Blanc-Mathieu R."/>
            <person name="Endo H."/>
            <person name="Kuwata A."/>
            <person name="Ogata H."/>
        </authorList>
    </citation>
    <scope>NUCLEOTIDE SEQUENCE [LARGE SCALE GENOMIC DNA]</scope>
</reference>
<keyword evidence="4" id="KW-1185">Reference proteome</keyword>
<dbReference type="EMBL" id="BRYB01003970">
    <property type="protein sequence ID" value="GMI23539.1"/>
    <property type="molecule type" value="Genomic_DNA"/>
</dbReference>
<evidence type="ECO:0000259" key="2">
    <source>
        <dbReference type="Pfam" id="PF08213"/>
    </source>
</evidence>
<dbReference type="Proteomes" id="UP001165060">
    <property type="component" value="Unassembled WGS sequence"/>
</dbReference>
<protein>
    <recommendedName>
        <fullName evidence="2">Ribosomal protein mS38 C-terminal domain-containing protein</fullName>
    </recommendedName>
</protein>
<sequence>MLASFARISLRAPAARAVLQMPTAQPSKHLSSLLLRPASISLRAPVAPPAPFPLSALRPYSLLSCPPAGASPKLAEDQARASSTLKKRRMKIKKHKLKKRRKIARRAENR</sequence>
<evidence type="ECO:0000256" key="1">
    <source>
        <dbReference type="SAM" id="MobiDB-lite"/>
    </source>
</evidence>
<gene>
    <name evidence="3" type="ORF">TeGR_g1546</name>
</gene>
<evidence type="ECO:0000313" key="3">
    <source>
        <dbReference type="EMBL" id="GMI23539.1"/>
    </source>
</evidence>
<organism evidence="3 4">
    <name type="scientific">Tetraparma gracilis</name>
    <dbReference type="NCBI Taxonomy" id="2962635"/>
    <lineage>
        <taxon>Eukaryota</taxon>
        <taxon>Sar</taxon>
        <taxon>Stramenopiles</taxon>
        <taxon>Ochrophyta</taxon>
        <taxon>Bolidophyceae</taxon>
        <taxon>Parmales</taxon>
        <taxon>Triparmaceae</taxon>
        <taxon>Tetraparma</taxon>
    </lineage>
</organism>
<evidence type="ECO:0000313" key="4">
    <source>
        <dbReference type="Proteomes" id="UP001165060"/>
    </source>
</evidence>
<proteinExistence type="predicted"/>
<dbReference type="Pfam" id="PF08213">
    <property type="entry name" value="COX24_C"/>
    <property type="match status" value="1"/>
</dbReference>
<feature type="domain" description="Ribosomal protein mS38 C-terminal" evidence="2">
    <location>
        <begin position="81"/>
        <end position="105"/>
    </location>
</feature>
<accession>A0ABQ6MC07</accession>
<dbReference type="InterPro" id="IPR013177">
    <property type="entry name" value="Ribosomal_mS38_C"/>
</dbReference>
<feature type="region of interest" description="Disordered" evidence="1">
    <location>
        <begin position="67"/>
        <end position="110"/>
    </location>
</feature>
<comment type="caution">
    <text evidence="3">The sequence shown here is derived from an EMBL/GenBank/DDBJ whole genome shotgun (WGS) entry which is preliminary data.</text>
</comment>
<name>A0ABQ6MC07_9STRA</name>